<sequence>MGRWDVTVHYPGREVPSWLEIQTSGTRTLVGRWVGGGGSARPISKINYDGARFSFTIPPQWEREDRDLSVEGSLRGDSLAGKLVMPDGKQYSWVGRRCPSMQRMREPVWGTPVKIFDGVSLKGWHALGNNQWQAVDGVLRSPHSGANIATDEKFSDFKLHIEFRYPAGSNSGVYLRGRYELQIEDTGGQEPPNNEIGAIYGFLSPAEKAGKSAGEWQTYDVTLVGRMVTVVFNGKTVICHQEIPGITGGALDSNEGEPGPIYLQGDHGPIEFRNITISKER</sequence>
<comment type="caution">
    <text evidence="2">The sequence shown here is derived from an EMBL/GenBank/DDBJ whole genome shotgun (WGS) entry which is preliminary data.</text>
</comment>
<accession>A0A8J2UHC6</accession>
<gene>
    <name evidence="2" type="ORF">GCM10011511_47140</name>
</gene>
<dbReference type="Pfam" id="PF06439">
    <property type="entry name" value="3keto-disac_hyd"/>
    <property type="match status" value="1"/>
</dbReference>
<reference evidence="2" key="1">
    <citation type="journal article" date="2014" name="Int. J. Syst. Evol. Microbiol.">
        <title>Complete genome sequence of Corynebacterium casei LMG S-19264T (=DSM 44701T), isolated from a smear-ripened cheese.</title>
        <authorList>
            <consortium name="US DOE Joint Genome Institute (JGI-PGF)"/>
            <person name="Walter F."/>
            <person name="Albersmeier A."/>
            <person name="Kalinowski J."/>
            <person name="Ruckert C."/>
        </authorList>
    </citation>
    <scope>NUCLEOTIDE SEQUENCE</scope>
    <source>
        <strain evidence="2">CGMCC 1.15448</strain>
    </source>
</reference>
<protein>
    <submittedName>
        <fullName evidence="2">Large multifunctional protein- glycosyl hydrolase</fullName>
    </submittedName>
</protein>
<name>A0A8J2UHC6_9BACT</name>
<organism evidence="2 3">
    <name type="scientific">Puia dinghuensis</name>
    <dbReference type="NCBI Taxonomy" id="1792502"/>
    <lineage>
        <taxon>Bacteria</taxon>
        <taxon>Pseudomonadati</taxon>
        <taxon>Bacteroidota</taxon>
        <taxon>Chitinophagia</taxon>
        <taxon>Chitinophagales</taxon>
        <taxon>Chitinophagaceae</taxon>
        <taxon>Puia</taxon>
    </lineage>
</organism>
<evidence type="ECO:0000313" key="2">
    <source>
        <dbReference type="EMBL" id="GGB17927.1"/>
    </source>
</evidence>
<dbReference type="EMBL" id="BMJC01000005">
    <property type="protein sequence ID" value="GGB17927.1"/>
    <property type="molecule type" value="Genomic_DNA"/>
</dbReference>
<reference evidence="2" key="2">
    <citation type="submission" date="2020-09" db="EMBL/GenBank/DDBJ databases">
        <authorList>
            <person name="Sun Q."/>
            <person name="Zhou Y."/>
        </authorList>
    </citation>
    <scope>NUCLEOTIDE SEQUENCE</scope>
    <source>
        <strain evidence="2">CGMCC 1.15448</strain>
    </source>
</reference>
<dbReference type="Proteomes" id="UP000607559">
    <property type="component" value="Unassembled WGS sequence"/>
</dbReference>
<keyword evidence="2" id="KW-0378">Hydrolase</keyword>
<evidence type="ECO:0000259" key="1">
    <source>
        <dbReference type="Pfam" id="PF06439"/>
    </source>
</evidence>
<dbReference type="AlphaFoldDB" id="A0A8J2UHC6"/>
<dbReference type="InterPro" id="IPR010496">
    <property type="entry name" value="AL/BT2_dom"/>
</dbReference>
<feature type="domain" description="3-keto-alpha-glucoside-1,2-lyase/3-keto-2-hydroxy-glucal hydratase" evidence="1">
    <location>
        <begin position="113"/>
        <end position="277"/>
    </location>
</feature>
<dbReference type="Gene3D" id="2.60.120.560">
    <property type="entry name" value="Exo-inulinase, domain 1"/>
    <property type="match status" value="1"/>
</dbReference>
<proteinExistence type="predicted"/>
<keyword evidence="3" id="KW-1185">Reference proteome</keyword>
<evidence type="ECO:0000313" key="3">
    <source>
        <dbReference type="Proteomes" id="UP000607559"/>
    </source>
</evidence>
<dbReference type="GO" id="GO:0016787">
    <property type="term" value="F:hydrolase activity"/>
    <property type="evidence" value="ECO:0007669"/>
    <property type="project" value="UniProtKB-KW"/>
</dbReference>